<feature type="compositionally biased region" description="Basic and acidic residues" evidence="1">
    <location>
        <begin position="63"/>
        <end position="79"/>
    </location>
</feature>
<dbReference type="Gene3D" id="1.25.40.10">
    <property type="entry name" value="Tetratricopeptide repeat domain"/>
    <property type="match status" value="1"/>
</dbReference>
<evidence type="ECO:0000256" key="2">
    <source>
        <dbReference type="SAM" id="Phobius"/>
    </source>
</evidence>
<dbReference type="PANTHER" id="PTHR35482:SF1">
    <property type="entry name" value="CYTOCHROME C OXIDASE SUBUNIT"/>
    <property type="match status" value="1"/>
</dbReference>
<feature type="transmembrane region" description="Helical" evidence="2">
    <location>
        <begin position="307"/>
        <end position="326"/>
    </location>
</feature>
<dbReference type="PANTHER" id="PTHR35482">
    <property type="entry name" value="CYTOCHROME C OXIDASE SUBUNIT"/>
    <property type="match status" value="1"/>
</dbReference>
<protein>
    <submittedName>
        <fullName evidence="3">Uncharacterized protein</fullName>
    </submittedName>
</protein>
<feature type="region of interest" description="Disordered" evidence="1">
    <location>
        <begin position="63"/>
        <end position="112"/>
    </location>
</feature>
<sequence>MTLRRVAAGGPARGAGGVGASCCRRVAPRGFTARLVARKAAEATARERERRILLAVVARAEGSPRDVPVEEGEAPKAEEGGAGGAGPAAVSDEEGASQNYKPSSSGSWGLFERPDNISKAYGGGKNIPFGGEKLNAEDVEEKRKKTLAKIQQYKKKKLELANADLGDDTLSRAKEGIQRGKALMLKGSLTEAREEFQNAAKLVSPASSIGGEAQLQIAICCDSMGRYDEAKEKYKKLTTHRDFTISRQAENFLFGFDAQDMLKTEKYKYDANTYRPYFDVVSTGEWDTMYVNRDKEDEETVSLQDRLIIASVFAFPILLILGLRYWQ</sequence>
<proteinExistence type="predicted"/>
<gene>
    <name evidence="3" type="ORF">CLAU1311_LOCUS12</name>
</gene>
<keyword evidence="2" id="KW-0472">Membrane</keyword>
<reference evidence="3" key="1">
    <citation type="submission" date="2021-01" db="EMBL/GenBank/DDBJ databases">
        <authorList>
            <person name="Corre E."/>
            <person name="Pelletier E."/>
            <person name="Niang G."/>
            <person name="Scheremetjew M."/>
            <person name="Finn R."/>
            <person name="Kale V."/>
            <person name="Holt S."/>
            <person name="Cochrane G."/>
            <person name="Meng A."/>
            <person name="Brown T."/>
            <person name="Cohen L."/>
        </authorList>
    </citation>
    <scope>NUCLEOTIDE SEQUENCE</scope>
    <source>
        <strain evidence="3">RCC856</strain>
    </source>
</reference>
<feature type="compositionally biased region" description="Polar residues" evidence="1">
    <location>
        <begin position="96"/>
        <end position="107"/>
    </location>
</feature>
<keyword evidence="2" id="KW-0812">Transmembrane</keyword>
<organism evidence="3">
    <name type="scientific">Chloropicon laureae</name>
    <dbReference type="NCBI Taxonomy" id="464258"/>
    <lineage>
        <taxon>Eukaryota</taxon>
        <taxon>Viridiplantae</taxon>
        <taxon>Chlorophyta</taxon>
        <taxon>Chloropicophyceae</taxon>
        <taxon>Chloropicales</taxon>
        <taxon>Chloropicaceae</taxon>
        <taxon>Chloropicon</taxon>
    </lineage>
</organism>
<dbReference type="AlphaFoldDB" id="A0A7S3DYL0"/>
<keyword evidence="2" id="KW-1133">Transmembrane helix</keyword>
<name>A0A7S3DYL0_9CHLO</name>
<evidence type="ECO:0000313" key="3">
    <source>
        <dbReference type="EMBL" id="CAE0006521.1"/>
    </source>
</evidence>
<dbReference type="EMBL" id="HBHU01000022">
    <property type="protein sequence ID" value="CAE0006521.1"/>
    <property type="molecule type" value="Transcribed_RNA"/>
</dbReference>
<accession>A0A7S3DYL0</accession>
<dbReference type="SUPFAM" id="SSF48452">
    <property type="entry name" value="TPR-like"/>
    <property type="match status" value="1"/>
</dbReference>
<evidence type="ECO:0000256" key="1">
    <source>
        <dbReference type="SAM" id="MobiDB-lite"/>
    </source>
</evidence>
<dbReference type="InterPro" id="IPR011990">
    <property type="entry name" value="TPR-like_helical_dom_sf"/>
</dbReference>